<evidence type="ECO:0000313" key="3">
    <source>
        <dbReference type="EMBL" id="ACG80229.1"/>
    </source>
</evidence>
<dbReference type="PROSITE" id="PS50110">
    <property type="entry name" value="RESPONSE_REGULATORY"/>
    <property type="match status" value="1"/>
</dbReference>
<keyword evidence="4" id="KW-1185">Reference proteome</keyword>
<geneLocation type="plasmid" evidence="4">
    <name>pHLK1</name>
</geneLocation>
<sequence>MNCNVLVLDPDEEFRARLAAALGARAYVVEEGEDGRAILTSTGPVAVLIVEILMPEQDGLEAIRSARARWPSVKVIATTAGRAALSADYLLGLAAHLGADVTLTKDTPLATFLAAVARLMAAKL</sequence>
<dbReference type="Proteomes" id="UP000001868">
    <property type="component" value="Plasmid pHLK1"/>
</dbReference>
<protein>
    <submittedName>
        <fullName evidence="3">Response regulator receiver domain protein (CheY-like)</fullName>
    </submittedName>
</protein>
<gene>
    <name evidence="3" type="ordered locus">PHZ_p0287</name>
</gene>
<accession>B4RIQ4</accession>
<dbReference type="SMART" id="SM00448">
    <property type="entry name" value="REC"/>
    <property type="match status" value="1"/>
</dbReference>
<dbReference type="AlphaFoldDB" id="B4RIQ4"/>
<dbReference type="InterPro" id="IPR001789">
    <property type="entry name" value="Sig_transdc_resp-reg_receiver"/>
</dbReference>
<proteinExistence type="predicted"/>
<dbReference type="HOGENOM" id="CLU_000445_69_8_5"/>
<evidence type="ECO:0000259" key="2">
    <source>
        <dbReference type="PROSITE" id="PS50110"/>
    </source>
</evidence>
<dbReference type="eggNOG" id="COG2197">
    <property type="taxonomic scope" value="Bacteria"/>
</dbReference>
<dbReference type="SUPFAM" id="SSF52172">
    <property type="entry name" value="CheY-like"/>
    <property type="match status" value="1"/>
</dbReference>
<dbReference type="KEGG" id="pzu:PHZ_p0287"/>
<name>B4RIQ4_PHEZH</name>
<comment type="caution">
    <text evidence="1">Lacks conserved residue(s) required for the propagation of feature annotation.</text>
</comment>
<reference evidence="3 4" key="1">
    <citation type="journal article" date="2008" name="BMC Genomics">
        <title>Complete genome of Phenylobacterium zucineum - a novel facultative intracellular bacterium isolated from human erythroleukemia cell line K562.</title>
        <authorList>
            <person name="Luo Y."/>
            <person name="Xu X."/>
            <person name="Ding Z."/>
            <person name="Liu Z."/>
            <person name="Zhang B."/>
            <person name="Yan Z."/>
            <person name="Sun J."/>
            <person name="Hu S."/>
            <person name="Hu X."/>
        </authorList>
    </citation>
    <scope>NUCLEOTIDE SEQUENCE [LARGE SCALE GENOMIC DNA]</scope>
    <source>
        <strain evidence="4">HLK1</strain>
        <plasmid evidence="4">HLK1</plasmid>
        <plasmid evidence="4">Plasmid pHLK1</plasmid>
    </source>
</reference>
<evidence type="ECO:0000256" key="1">
    <source>
        <dbReference type="PROSITE-ProRule" id="PRU00169"/>
    </source>
</evidence>
<evidence type="ECO:0000313" key="4">
    <source>
        <dbReference type="Proteomes" id="UP000001868"/>
    </source>
</evidence>
<dbReference type="InterPro" id="IPR011006">
    <property type="entry name" value="CheY-like_superfamily"/>
</dbReference>
<feature type="domain" description="Response regulatory" evidence="2">
    <location>
        <begin position="4"/>
        <end position="120"/>
    </location>
</feature>
<dbReference type="Pfam" id="PF00072">
    <property type="entry name" value="Response_reg"/>
    <property type="match status" value="1"/>
</dbReference>
<dbReference type="GO" id="GO:0000160">
    <property type="term" value="P:phosphorelay signal transduction system"/>
    <property type="evidence" value="ECO:0007669"/>
    <property type="project" value="InterPro"/>
</dbReference>
<keyword evidence="3" id="KW-0614">Plasmid</keyword>
<dbReference type="EMBL" id="CP000748">
    <property type="protein sequence ID" value="ACG80229.1"/>
    <property type="molecule type" value="Genomic_DNA"/>
</dbReference>
<dbReference type="Gene3D" id="3.40.50.2300">
    <property type="match status" value="1"/>
</dbReference>
<organism evidence="3 4">
    <name type="scientific">Phenylobacterium zucineum (strain HLK1)</name>
    <dbReference type="NCBI Taxonomy" id="450851"/>
    <lineage>
        <taxon>Bacteria</taxon>
        <taxon>Pseudomonadati</taxon>
        <taxon>Pseudomonadota</taxon>
        <taxon>Alphaproteobacteria</taxon>
        <taxon>Caulobacterales</taxon>
        <taxon>Caulobacteraceae</taxon>
        <taxon>Phenylobacterium</taxon>
    </lineage>
</organism>